<dbReference type="Proteomes" id="UP001153678">
    <property type="component" value="Unassembled WGS sequence"/>
</dbReference>
<accession>A0A9W4SLZ8</accession>
<evidence type="ECO:0000313" key="2">
    <source>
        <dbReference type="Proteomes" id="UP001153678"/>
    </source>
</evidence>
<dbReference type="EMBL" id="CAMKVN010001144">
    <property type="protein sequence ID" value="CAI2173983.1"/>
    <property type="molecule type" value="Genomic_DNA"/>
</dbReference>
<protein>
    <submittedName>
        <fullName evidence="1">255_t:CDS:1</fullName>
    </submittedName>
</protein>
<name>A0A9W4SLZ8_9GLOM</name>
<gene>
    <name evidence="1" type="ORF">FWILDA_LOCUS6361</name>
</gene>
<dbReference type="AlphaFoldDB" id="A0A9W4SLZ8"/>
<proteinExistence type="predicted"/>
<sequence length="271" mass="31437">MNKNYQKDLLVRQLAMSKAQFYLRTASVYKLSLEVAEGGFFSQFSIAIKSFLNEGKTYFNTAITKNLQKLKYYLNEINEALENGDSKLYQAYQTALKEEKIKIKALKKSPFFYQACKEVDKKLGYVGLGQLPISEAKNYELKIEGEAERGQQIFQHIKNSIVSQPEWNFPINGENYTRKVEEKIKELEGKKDHPQPKEDELKTHFSQWQKEREINPNNCPEQLKEVLSIVNNKQENSEGEENEIIKIIVKLKLEIAELNTKYKVADLVPSN</sequence>
<organism evidence="1 2">
    <name type="scientific">Funneliformis geosporum</name>
    <dbReference type="NCBI Taxonomy" id="1117311"/>
    <lineage>
        <taxon>Eukaryota</taxon>
        <taxon>Fungi</taxon>
        <taxon>Fungi incertae sedis</taxon>
        <taxon>Mucoromycota</taxon>
        <taxon>Glomeromycotina</taxon>
        <taxon>Glomeromycetes</taxon>
        <taxon>Glomerales</taxon>
        <taxon>Glomeraceae</taxon>
        <taxon>Funneliformis</taxon>
    </lineage>
</organism>
<evidence type="ECO:0000313" key="1">
    <source>
        <dbReference type="EMBL" id="CAI2173983.1"/>
    </source>
</evidence>
<comment type="caution">
    <text evidence="1">The sequence shown here is derived from an EMBL/GenBank/DDBJ whole genome shotgun (WGS) entry which is preliminary data.</text>
</comment>
<reference evidence="1" key="1">
    <citation type="submission" date="2022-08" db="EMBL/GenBank/DDBJ databases">
        <authorList>
            <person name="Kallberg Y."/>
            <person name="Tangrot J."/>
            <person name="Rosling A."/>
        </authorList>
    </citation>
    <scope>NUCLEOTIDE SEQUENCE</scope>
    <source>
        <strain evidence="1">Wild A</strain>
    </source>
</reference>
<keyword evidence="2" id="KW-1185">Reference proteome</keyword>